<organism evidence="2">
    <name type="scientific">Trypanosoma congolense (strain IL3000)</name>
    <dbReference type="NCBI Taxonomy" id="1068625"/>
    <lineage>
        <taxon>Eukaryota</taxon>
        <taxon>Discoba</taxon>
        <taxon>Euglenozoa</taxon>
        <taxon>Kinetoplastea</taxon>
        <taxon>Metakinetoplastina</taxon>
        <taxon>Trypanosomatida</taxon>
        <taxon>Trypanosomatidae</taxon>
        <taxon>Trypanosoma</taxon>
        <taxon>Nannomonas</taxon>
    </lineage>
</organism>
<sequence length="773" mass="87101">MAEGYPERRPYATALPHSGYLSKPALPPVEALRILSSSVGIDLPRSVRHDVKTLLRQASTPRKGSAKGAVPLFKPPTLESANPFEFQEKDYHTSQQSVLNVQLNNAVEQLFKVWRGKLRDVLTYLDTFPKQAGVCFAQTSDALSSFFAGYRSTDVSPMTLDQLVKDFKLATNVQLLDAIDSNPEVNAEQIRRILDALLYTSHILAPLESYVESLEPVAAFALPDECQETADGTRGPVWPSKAAAALHEKFHYDPSEYVLGELRKSDKPIERLESSVLTVKEKKEYAIDSELPGEALNFLTTQIDLSNDLLLMNKARMDLVYLHGRDVQEMKKVIESLIVDARRCVGLLKGRIERDQPLLKKDIEGVVQDVENTRNHIKELEAKDKEANKAAHDAYSALNDKETELWSILLGTMRKLVDVSDEKECFLRQEMRHREMRARNIAVAEELLAAQRTYLTRLRKGEEILKRWDQAAETYEAYVEAYVPTLLKKIHDAEEADKDLYNREAQNYVRRYEMFEYAVEEGRATRSVHVDRLQVVQRAKQLDVERARATFVPFEEKFRRKLERGPGKIGVAPSLNLSRGLAKERRSEVEPIWQHVISYNRTLHVKVLEMEAEAEVKALLLDDRQPSVDTVPKSAGCSTAADMSRLQSRYGVGTASAGTTLSTEAMGFSNAPPTSGALRLRNVVDENVMIATVSHPHVMARTVGINHEEAFLEKYRRFTEEENVAVEGAAGRVRQEKVKLGKLDEKYANADYIKMILESPPVNNGDDAIVAEA</sequence>
<gene>
    <name evidence="2" type="ORF">TCIL3000_8_1340</name>
</gene>
<accession>G0URA7</accession>
<dbReference type="EMBL" id="HE575321">
    <property type="protein sequence ID" value="CCC91918.1"/>
    <property type="molecule type" value="Genomic_DNA"/>
</dbReference>
<name>G0URA7_TRYCI</name>
<protein>
    <recommendedName>
        <fullName evidence="3">Paraflagellar rod protein</fullName>
    </recommendedName>
</protein>
<proteinExistence type="predicted"/>
<evidence type="ECO:0008006" key="3">
    <source>
        <dbReference type="Google" id="ProtNLM"/>
    </source>
</evidence>
<keyword evidence="1" id="KW-0175">Coiled coil</keyword>
<dbReference type="AlphaFoldDB" id="G0URA7"/>
<feature type="coiled-coil region" evidence="1">
    <location>
        <begin position="363"/>
        <end position="390"/>
    </location>
</feature>
<evidence type="ECO:0000256" key="1">
    <source>
        <dbReference type="SAM" id="Coils"/>
    </source>
</evidence>
<reference evidence="2" key="1">
    <citation type="journal article" date="2012" name="Proc. Natl. Acad. Sci. U.S.A.">
        <title>Antigenic diversity is generated by distinct evolutionary mechanisms in African trypanosome species.</title>
        <authorList>
            <person name="Jackson A.P."/>
            <person name="Berry A."/>
            <person name="Aslett M."/>
            <person name="Allison H.C."/>
            <person name="Burton P."/>
            <person name="Vavrova-Anderson J."/>
            <person name="Brown R."/>
            <person name="Browne H."/>
            <person name="Corton N."/>
            <person name="Hauser H."/>
            <person name="Gamble J."/>
            <person name="Gilderthorp R."/>
            <person name="Marcello L."/>
            <person name="McQuillan J."/>
            <person name="Otto T.D."/>
            <person name="Quail M.A."/>
            <person name="Sanders M.J."/>
            <person name="van Tonder A."/>
            <person name="Ginger M.L."/>
            <person name="Field M.C."/>
            <person name="Barry J.D."/>
            <person name="Hertz-Fowler C."/>
            <person name="Berriman M."/>
        </authorList>
    </citation>
    <scope>NUCLEOTIDE SEQUENCE</scope>
    <source>
        <strain evidence="2">IL3000</strain>
    </source>
</reference>
<evidence type="ECO:0000313" key="2">
    <source>
        <dbReference type="EMBL" id="CCC91918.1"/>
    </source>
</evidence>